<protein>
    <recommendedName>
        <fullName evidence="2">RNA pseudouridylate synthase</fullName>
    </recommendedName>
    <alternativeName>
        <fullName evidence="3">RNA-uridine isomerase</fullName>
    </alternativeName>
</protein>
<reference evidence="8 9" key="1">
    <citation type="submission" date="2015-09" db="EMBL/GenBank/DDBJ databases">
        <authorList>
            <consortium name="Pathogen Informatics"/>
        </authorList>
    </citation>
    <scope>NUCLEOTIDE SEQUENCE [LARGE SCALE GENOMIC DNA]</scope>
    <source>
        <strain evidence="6 9">2789STDY5834835</strain>
        <strain evidence="5 8">2789STDY5834966</strain>
    </source>
</reference>
<gene>
    <name evidence="5" type="primary">rluC_2</name>
    <name evidence="6" type="synonym">rluC_1</name>
    <name evidence="7" type="ORF">DWZ29_07930</name>
    <name evidence="6" type="ORF">ERS852450_01050</name>
    <name evidence="5" type="ORF">ERS852578_01869</name>
</gene>
<dbReference type="Proteomes" id="UP000095390">
    <property type="component" value="Unassembled WGS sequence"/>
</dbReference>
<dbReference type="InterPro" id="IPR050188">
    <property type="entry name" value="RluA_PseudoU_synthase"/>
</dbReference>
<feature type="domain" description="Pseudouridine synthase RsuA/RluA-like" evidence="4">
    <location>
        <begin position="16"/>
        <end position="175"/>
    </location>
</feature>
<dbReference type="InterPro" id="IPR006145">
    <property type="entry name" value="PsdUridine_synth_RsuA/RluA"/>
</dbReference>
<dbReference type="Proteomes" id="UP000095679">
    <property type="component" value="Unassembled WGS sequence"/>
</dbReference>
<evidence type="ECO:0000313" key="9">
    <source>
        <dbReference type="Proteomes" id="UP000095679"/>
    </source>
</evidence>
<evidence type="ECO:0000313" key="6">
    <source>
        <dbReference type="EMBL" id="CUO03611.1"/>
    </source>
</evidence>
<organism evidence="5 8">
    <name type="scientific">Anaerobutyricum hallii</name>
    <dbReference type="NCBI Taxonomy" id="39488"/>
    <lineage>
        <taxon>Bacteria</taxon>
        <taxon>Bacillati</taxon>
        <taxon>Bacillota</taxon>
        <taxon>Clostridia</taxon>
        <taxon>Lachnospirales</taxon>
        <taxon>Lachnospiraceae</taxon>
        <taxon>Anaerobutyricum</taxon>
    </lineage>
</organism>
<evidence type="ECO:0000313" key="8">
    <source>
        <dbReference type="Proteomes" id="UP000095390"/>
    </source>
</evidence>
<evidence type="ECO:0000256" key="1">
    <source>
        <dbReference type="ARBA" id="ARBA00000073"/>
    </source>
</evidence>
<sequence length="237" mass="27029">MVKKKRVPIVFEDDAVIVCEKPAGMPVQSDHTRDMDVLTILKHHIFEEQNSEEEPYLAVVHRLDRPVGGLMVLAKTKEAAANLSEQIQNFEFEKNYQAVVCGNLREDFGTFEDYLLKNGKTNKTEVVKAGTPGARKAELDYELIDCIETKEGVLTWILVILHTGRHHQIRVQFASRGLGLYGDTKYNSKFQKTKKKYTEIGLYSTRISFNHPVTGERMTFKIEPSGEAFEKMDVEAF</sequence>
<dbReference type="EMBL" id="CYZL01000007">
    <property type="protein sequence ID" value="CUO03611.1"/>
    <property type="molecule type" value="Genomic_DNA"/>
</dbReference>
<dbReference type="RefSeq" id="WP_022169858.1">
    <property type="nucleotide sequence ID" value="NZ_BLYK01000013.1"/>
</dbReference>
<comment type="catalytic activity">
    <reaction evidence="1">
        <text>a uridine in RNA = a pseudouridine in RNA</text>
        <dbReference type="Rhea" id="RHEA:48348"/>
        <dbReference type="Rhea" id="RHEA-COMP:12068"/>
        <dbReference type="Rhea" id="RHEA-COMP:12069"/>
        <dbReference type="ChEBI" id="CHEBI:65314"/>
        <dbReference type="ChEBI" id="CHEBI:65315"/>
    </reaction>
</comment>
<dbReference type="InterPro" id="IPR020103">
    <property type="entry name" value="PsdUridine_synth_cat_dom_sf"/>
</dbReference>
<dbReference type="CDD" id="cd02869">
    <property type="entry name" value="PseudoU_synth_RluA_like"/>
    <property type="match status" value="1"/>
</dbReference>
<proteinExistence type="predicted"/>
<evidence type="ECO:0000256" key="2">
    <source>
        <dbReference type="ARBA" id="ARBA00031870"/>
    </source>
</evidence>
<accession>A0A173TQJ4</accession>
<dbReference type="GO" id="GO:0003723">
    <property type="term" value="F:RNA binding"/>
    <property type="evidence" value="ECO:0007669"/>
    <property type="project" value="InterPro"/>
</dbReference>
<evidence type="ECO:0000256" key="3">
    <source>
        <dbReference type="ARBA" id="ARBA00033164"/>
    </source>
</evidence>
<evidence type="ECO:0000259" key="4">
    <source>
        <dbReference type="Pfam" id="PF00849"/>
    </source>
</evidence>
<dbReference type="SUPFAM" id="SSF55120">
    <property type="entry name" value="Pseudouridine synthase"/>
    <property type="match status" value="1"/>
</dbReference>
<name>A0A173TQJ4_9FIRM</name>
<dbReference type="OrthoDB" id="9773999at2"/>
<dbReference type="GO" id="GO:0140098">
    <property type="term" value="F:catalytic activity, acting on RNA"/>
    <property type="evidence" value="ECO:0007669"/>
    <property type="project" value="UniProtKB-ARBA"/>
</dbReference>
<dbReference type="AlphaFoldDB" id="A0A173TQJ4"/>
<dbReference type="PANTHER" id="PTHR21600">
    <property type="entry name" value="MITOCHONDRIAL RNA PSEUDOURIDINE SYNTHASE"/>
    <property type="match status" value="1"/>
</dbReference>
<dbReference type="GO" id="GO:0009982">
    <property type="term" value="F:pseudouridine synthase activity"/>
    <property type="evidence" value="ECO:0007669"/>
    <property type="project" value="InterPro"/>
</dbReference>
<evidence type="ECO:0000313" key="5">
    <source>
        <dbReference type="EMBL" id="CUN04971.1"/>
    </source>
</evidence>
<reference evidence="7 10" key="2">
    <citation type="submission" date="2018-08" db="EMBL/GenBank/DDBJ databases">
        <title>A genome reference for cultivated species of the human gut microbiota.</title>
        <authorList>
            <person name="Zou Y."/>
            <person name="Xue W."/>
            <person name="Luo G."/>
        </authorList>
    </citation>
    <scope>NUCLEOTIDE SEQUENCE [LARGE SCALE GENOMIC DNA]</scope>
    <source>
        <strain evidence="7 10">AF31-17AC</strain>
    </source>
</reference>
<dbReference type="GO" id="GO:0006396">
    <property type="term" value="P:RNA processing"/>
    <property type="evidence" value="ECO:0007669"/>
    <property type="project" value="UniProtKB-ARBA"/>
</dbReference>
<dbReference type="Gene3D" id="3.30.2350.10">
    <property type="entry name" value="Pseudouridine synthase"/>
    <property type="match status" value="1"/>
</dbReference>
<evidence type="ECO:0000313" key="10">
    <source>
        <dbReference type="Proteomes" id="UP000283700"/>
    </source>
</evidence>
<keyword evidence="5" id="KW-0413">Isomerase</keyword>
<dbReference type="EMBL" id="CYYC01000022">
    <property type="protein sequence ID" value="CUN04971.1"/>
    <property type="molecule type" value="Genomic_DNA"/>
</dbReference>
<dbReference type="Proteomes" id="UP000283700">
    <property type="component" value="Unassembled WGS sequence"/>
</dbReference>
<dbReference type="Pfam" id="PF00849">
    <property type="entry name" value="PseudoU_synth_2"/>
    <property type="match status" value="1"/>
</dbReference>
<dbReference type="EMBL" id="QRQO01000018">
    <property type="protein sequence ID" value="RHN13378.1"/>
    <property type="molecule type" value="Genomic_DNA"/>
</dbReference>
<dbReference type="GO" id="GO:0001522">
    <property type="term" value="P:pseudouridine synthesis"/>
    <property type="evidence" value="ECO:0007669"/>
    <property type="project" value="InterPro"/>
</dbReference>
<evidence type="ECO:0000313" key="7">
    <source>
        <dbReference type="EMBL" id="RHN13378.1"/>
    </source>
</evidence>